<keyword evidence="5" id="KW-0547">Nucleotide-binding</keyword>
<dbReference type="InterPro" id="IPR036388">
    <property type="entry name" value="WH-like_DNA-bd_sf"/>
</dbReference>
<comment type="function">
    <text evidence="10">Catalyzes the ATP-dependent unwinding of U4/U6 RNA duplices, an essential step in the assembly of a catalytically active spliceosome. Plays a role in pre-mRNA splicing.</text>
</comment>
<dbReference type="Pfam" id="PF00270">
    <property type="entry name" value="DEAD"/>
    <property type="match status" value="2"/>
</dbReference>
<evidence type="ECO:0008006" key="15">
    <source>
        <dbReference type="Google" id="ProtNLM"/>
    </source>
</evidence>
<organism evidence="13 14">
    <name type="scientific">Anopheles melas</name>
    <dbReference type="NCBI Taxonomy" id="34690"/>
    <lineage>
        <taxon>Eukaryota</taxon>
        <taxon>Metazoa</taxon>
        <taxon>Ecdysozoa</taxon>
        <taxon>Arthropoda</taxon>
        <taxon>Hexapoda</taxon>
        <taxon>Insecta</taxon>
        <taxon>Pterygota</taxon>
        <taxon>Neoptera</taxon>
        <taxon>Endopterygota</taxon>
        <taxon>Diptera</taxon>
        <taxon>Nematocera</taxon>
        <taxon>Culicoidea</taxon>
        <taxon>Culicidae</taxon>
        <taxon>Anophelinae</taxon>
        <taxon>Anopheles</taxon>
    </lineage>
</organism>
<reference evidence="13" key="2">
    <citation type="submission" date="2020-05" db="UniProtKB">
        <authorList>
            <consortium name="EnsemblMetazoa"/>
        </authorList>
    </citation>
    <scope>IDENTIFICATION</scope>
    <source>
        <strain evidence="13">CM1001059</strain>
    </source>
</reference>
<dbReference type="InterPro" id="IPR027417">
    <property type="entry name" value="P-loop_NTPase"/>
</dbReference>
<dbReference type="Pfam" id="PF23445">
    <property type="entry name" value="WHD_SNRNP200"/>
    <property type="match status" value="2"/>
</dbReference>
<dbReference type="PROSITE" id="PS51194">
    <property type="entry name" value="HELICASE_CTER"/>
    <property type="match status" value="2"/>
</dbReference>
<name>A0A182TJI1_9DIPT</name>
<dbReference type="InterPro" id="IPR058856">
    <property type="entry name" value="ASCC3_N"/>
</dbReference>
<dbReference type="FunFam" id="1.10.10.10:FF:000012">
    <property type="entry name" value="U5 small nuclear ribonucleoprotein helicase"/>
    <property type="match status" value="1"/>
</dbReference>
<dbReference type="GO" id="GO:0003676">
    <property type="term" value="F:nucleic acid binding"/>
    <property type="evidence" value="ECO:0007669"/>
    <property type="project" value="InterPro"/>
</dbReference>
<sequence>MTELPRLTRAMRANTDLDAQRNLSQDPKERAAIQLFRKKEVTSGVSWKELKLFINSNADHKVGGVLSKQLRDLWELSREMVGSEENAELVDEAAILVLRLFLDQKVVMMKHSSKLKKMFGQVPNALINKMCTLVFDISSNLNAECREYLEEKEITTNGHAETVWGDDIECSLSLDRKQHDHSKLTDLSPVNPLDSQVAQTFTMNYDAIQKTTEPVAGSSGTAGPKQQTEKYTRSWLAQQVPPDLVDNLMTLLKSAKTNDELQMDLFDFLGMEYLDVIPEILQNRKHLIESVKALKQIKVMKKIQQNLEAMQHAPAYLMPVTIQTESQKQMRKQVTKEQKRLKKFLNEASVEKGDCTEIDPVQLRENYQKSLLLAAQMPQLMLEKIKARGGVLPISKPPSKQVKYPNVYDSYSEARSHVGFIAGNKIVLPENVERSDNKLFEEVKIPATEPPPLTIGSNRIKVSSLDEIGQIAFKGCDELNRIQSVVYPAAYNSNENLLVCAPTGAGKTNVAMLTIVYTIRQFVDQGVIHRDQFKIVYVAPMKALAAEMTANFGRRLQPLGISVRELTGDMQLTKAELQQTQMIVTTPEKWDVVTRKGAGDVAFISLVKLLIIDEVHLLHGERGPVVEALVARTLRLVESSQSMIRIVGLSATLPNYIDVARFLRVNPMIGLFFFDSRFRPVPLSTNFIGVKALNALKQMSDMDTICYERCIDMVRQGHQVMVFVHARNATVRTATLIKDLAQQRGHINLLVPESSPDYGSALKVVSKSRNKQLVDLFQNGLAMHHAGMLRQDRNLVEKYFADGLIKVLVCTATLAWGVNLPAHAVIIKGTEIYDSKHGTFVDLGILDVLQIFGRAGRPQYDKSGVGTIITTHDKLNHYLSLLTNQFPIESNFIQCLVDNLNAEVTLGTISNVDEAIVWLSYTYLFVRMRMNPQCYGLNYDDLREDPSLEVKRRQLIHTAAMALDKARMVRYNDRTGDLNVTDLGRTASHFYIKYDTVEVFNEMLKPIMTDADILQMMSNAHEFQQLKVRDDEMDELDELTHICCEVPVRGGSENIHGKVNILMQTYLSKGMVRSFSLMSDMSYITQNAVRIARALFTMVLRANNPILAGRMLNVSKMFEKQMWEFQTPMYQFTLLPLDVVDKIEKRGLSVLALRDMEEKEIGEFLRNHRYAKMVKRCAEEFPMLEIEATLQPITRTVLRIRVFIRASFRWNDRVHGKTAESFWIWIEDPESNYIYHSEYFQITKRQTMRQEEQELIMTIPLKDPLPPQYYIRVASDTWLGSNNLVPLSFKHLILPEVHPPHTELLPLQPLPVTVLNNRKFESLYNFTHYNPIQTQIFHCLYHTDNNVLLGAPTGSGKTIAAEMAMFRVFRLLPNGKVVYIAPLKALVKERMDDWKVRIEQKLGKKVVELTGDVTPDIRAIKESSVIVTTPEKWDGISRSWQTRDYVRDVALIVIDEIHLLGEDRGPVLEVIVSRMNFISSHTDRTVRIVGLSTALANARDLANWLGIETMGLYNFKPSVRPVPLSVHIQGFPGKHYCPRMATMNRPAFQAIRQYSPCTPALIFVASRRQTRLTALDLISFLASEDNSKQFLHTSEEEMEQILQNVRDSNLRLTLAFGIGMHHAGLHERDRKTAEELFLNRKIQILIATATLAWGVNLPAHLVIIKGTEFYDGKLKRYVDMPITDVLQMMGRAGRPQFGNEGIACVYVQDTKKNFYKKFLYDPFPVESSLLAVLPDHVNAEIVAGTLRTKQSILDYLTWTYFYRRLLRNPTYYGLDTTEMDNVNYFLSELIETVLDKLIRAGCVLLEEDNRSLMATSMGRISSYYYLSHITMRHFADTLRHDMNMEELLRAMADAAEFEEHPVRHNEDLYNA</sequence>
<keyword evidence="7" id="KW-0347">Helicase</keyword>
<dbReference type="SUPFAM" id="SSF46785">
    <property type="entry name" value="Winged helix' DNA-binding domain"/>
    <property type="match status" value="2"/>
</dbReference>
<dbReference type="SMART" id="SM00973">
    <property type="entry name" value="Sec63"/>
    <property type="match status" value="1"/>
</dbReference>
<dbReference type="FunFam" id="3.40.50.300:FF:000231">
    <property type="entry name" value="Activating signal cointegrator 1 complex subunit 3"/>
    <property type="match status" value="1"/>
</dbReference>
<evidence type="ECO:0000256" key="5">
    <source>
        <dbReference type="ARBA" id="ARBA00022741"/>
    </source>
</evidence>
<dbReference type="SMART" id="SM00382">
    <property type="entry name" value="AAA"/>
    <property type="match status" value="2"/>
</dbReference>
<dbReference type="PANTHER" id="PTHR47961">
    <property type="entry name" value="DNA POLYMERASE THETA, PUTATIVE (AFU_ORTHOLOGUE AFUA_1G05260)-RELATED"/>
    <property type="match status" value="1"/>
</dbReference>
<feature type="domain" description="Helicase ATP-binding" evidence="11">
    <location>
        <begin position="488"/>
        <end position="671"/>
    </location>
</feature>
<dbReference type="FunFam" id="1.10.10.10:FF:000024">
    <property type="entry name" value="U5 small nuclear ribonucleoprotein helicase"/>
    <property type="match status" value="1"/>
</dbReference>
<dbReference type="Gene3D" id="1.10.3380.10">
    <property type="entry name" value="Sec63 N-terminal domain-like domain"/>
    <property type="match status" value="2"/>
</dbReference>
<dbReference type="InterPro" id="IPR050474">
    <property type="entry name" value="Hel308_SKI2-like"/>
</dbReference>
<dbReference type="FunFam" id="3.40.50.300:FF:000062">
    <property type="entry name" value="U5 small nuclear ribonucleoprotein helicase"/>
    <property type="match status" value="1"/>
</dbReference>
<dbReference type="Gene3D" id="1.10.150.20">
    <property type="entry name" value="5' to 3' exonuclease, C-terminal subdomain"/>
    <property type="match status" value="1"/>
</dbReference>
<evidence type="ECO:0000256" key="3">
    <source>
        <dbReference type="ARBA" id="ARBA00022490"/>
    </source>
</evidence>
<feature type="domain" description="Helicase C-terminal" evidence="12">
    <location>
        <begin position="1550"/>
        <end position="1741"/>
    </location>
</feature>
<dbReference type="Pfam" id="PF26582">
    <property type="entry name" value="ASCC3_N"/>
    <property type="match status" value="1"/>
</dbReference>
<evidence type="ECO:0000313" key="13">
    <source>
        <dbReference type="EnsemblMetazoa" id="AMEC003454-PA"/>
    </source>
</evidence>
<dbReference type="CDD" id="cd18020">
    <property type="entry name" value="DEXHc_ASCC3_1"/>
    <property type="match status" value="1"/>
</dbReference>
<dbReference type="InterPro" id="IPR011545">
    <property type="entry name" value="DEAD/DEAH_box_helicase_dom"/>
</dbReference>
<evidence type="ECO:0000313" key="14">
    <source>
        <dbReference type="Proteomes" id="UP000075902"/>
    </source>
</evidence>
<dbReference type="Gene3D" id="3.40.50.300">
    <property type="entry name" value="P-loop containing nucleotide triphosphate hydrolases"/>
    <property type="match status" value="4"/>
</dbReference>
<dbReference type="GO" id="GO:0004386">
    <property type="term" value="F:helicase activity"/>
    <property type="evidence" value="ECO:0007669"/>
    <property type="project" value="UniProtKB-KW"/>
</dbReference>
<protein>
    <recommendedName>
        <fullName evidence="15">Activating signal cointegrator 1 complex subunit 3</fullName>
    </recommendedName>
</protein>
<dbReference type="PIRSF" id="PIRSF039073">
    <property type="entry name" value="BRR2"/>
    <property type="match status" value="1"/>
</dbReference>
<dbReference type="Pfam" id="PF02889">
    <property type="entry name" value="Sec63"/>
    <property type="match status" value="2"/>
</dbReference>
<accession>A0A182TJI1</accession>
<dbReference type="FunFam" id="3.40.50.300:FF:000102">
    <property type="entry name" value="RNA helicase, activating signal cointegrator 1"/>
    <property type="match status" value="1"/>
</dbReference>
<dbReference type="GO" id="GO:0005524">
    <property type="term" value="F:ATP binding"/>
    <property type="evidence" value="ECO:0007669"/>
    <property type="project" value="UniProtKB-KW"/>
</dbReference>
<keyword evidence="4" id="KW-0677">Repeat</keyword>
<dbReference type="STRING" id="34690.A0A182TJI1"/>
<evidence type="ECO:0000259" key="11">
    <source>
        <dbReference type="PROSITE" id="PS51192"/>
    </source>
</evidence>
<dbReference type="SMART" id="SM00490">
    <property type="entry name" value="HELICc"/>
    <property type="match status" value="2"/>
</dbReference>
<dbReference type="PANTHER" id="PTHR47961:SF13">
    <property type="entry name" value="ACTIVATING SIGNAL COINTEGRATOR 1 COMPLEX SUBUNIT 3"/>
    <property type="match status" value="1"/>
</dbReference>
<keyword evidence="8" id="KW-0067">ATP-binding</keyword>
<dbReference type="SMART" id="SM00487">
    <property type="entry name" value="DEXDc"/>
    <property type="match status" value="2"/>
</dbReference>
<evidence type="ECO:0000256" key="8">
    <source>
        <dbReference type="ARBA" id="ARBA00022840"/>
    </source>
</evidence>
<keyword evidence="6" id="KW-0378">Hydrolase</keyword>
<comment type="subcellular location">
    <subcellularLocation>
        <location evidence="2">Cytoplasm</location>
        <location evidence="2">Cytosol</location>
    </subcellularLocation>
    <subcellularLocation>
        <location evidence="1">Nucleus speckle</location>
    </subcellularLocation>
</comment>
<dbReference type="PROSITE" id="PS51192">
    <property type="entry name" value="HELICASE_ATP_BIND_1"/>
    <property type="match status" value="2"/>
</dbReference>
<keyword evidence="14" id="KW-1185">Reference proteome</keyword>
<evidence type="ECO:0000256" key="2">
    <source>
        <dbReference type="ARBA" id="ARBA00004514"/>
    </source>
</evidence>
<dbReference type="SUPFAM" id="SSF52540">
    <property type="entry name" value="P-loop containing nucleoside triphosphate hydrolases"/>
    <property type="match status" value="4"/>
</dbReference>
<dbReference type="EnsemblMetazoa" id="AMEC003454-RA">
    <property type="protein sequence ID" value="AMEC003454-PA"/>
    <property type="gene ID" value="AMEC003454"/>
</dbReference>
<evidence type="ECO:0000256" key="7">
    <source>
        <dbReference type="ARBA" id="ARBA00022806"/>
    </source>
</evidence>
<evidence type="ECO:0000256" key="1">
    <source>
        <dbReference type="ARBA" id="ARBA00004324"/>
    </source>
</evidence>
<proteinExistence type="predicted"/>
<dbReference type="InterPro" id="IPR001650">
    <property type="entry name" value="Helicase_C-like"/>
</dbReference>
<dbReference type="FunFam" id="1.10.3380.10:FF:000001">
    <property type="entry name" value="U5 small nuclear ribonucleoprotein helicase"/>
    <property type="match status" value="1"/>
</dbReference>
<dbReference type="Pfam" id="PF00271">
    <property type="entry name" value="Helicase_C"/>
    <property type="match status" value="2"/>
</dbReference>
<keyword evidence="3" id="KW-0963">Cytoplasm</keyword>
<dbReference type="GO" id="GO:0016787">
    <property type="term" value="F:hydrolase activity"/>
    <property type="evidence" value="ECO:0007669"/>
    <property type="project" value="UniProtKB-KW"/>
</dbReference>
<dbReference type="InterPro" id="IPR004179">
    <property type="entry name" value="Sec63-dom"/>
</dbReference>
<dbReference type="FunFam" id="2.60.40.150:FF:000004">
    <property type="entry name" value="RNA helicase, activating signal cointegrator 1"/>
    <property type="match status" value="1"/>
</dbReference>
<dbReference type="InterPro" id="IPR035892">
    <property type="entry name" value="C2_domain_sf"/>
</dbReference>
<dbReference type="InterPro" id="IPR014001">
    <property type="entry name" value="Helicase_ATP-bd"/>
</dbReference>
<dbReference type="Gene3D" id="1.10.10.10">
    <property type="entry name" value="Winged helix-like DNA-binding domain superfamily/Winged helix DNA-binding domain"/>
    <property type="match status" value="2"/>
</dbReference>
<dbReference type="CDD" id="cd18022">
    <property type="entry name" value="DEXHc_ASCC3_2"/>
    <property type="match status" value="1"/>
</dbReference>
<evidence type="ECO:0000256" key="4">
    <source>
        <dbReference type="ARBA" id="ARBA00022737"/>
    </source>
</evidence>
<feature type="domain" description="Helicase ATP-binding" evidence="11">
    <location>
        <begin position="1338"/>
        <end position="1513"/>
    </location>
</feature>
<dbReference type="InterPro" id="IPR036390">
    <property type="entry name" value="WH_DNA-bd_sf"/>
</dbReference>
<dbReference type="VEuPathDB" id="VectorBase:AMEC003454"/>
<dbReference type="FunFam" id="1.10.150.20:FF:000004">
    <property type="entry name" value="U5 small nuclear ribonucleoprotein helicase"/>
    <property type="match status" value="1"/>
</dbReference>
<dbReference type="Proteomes" id="UP000075902">
    <property type="component" value="Unassembled WGS sequence"/>
</dbReference>
<evidence type="ECO:0000256" key="9">
    <source>
        <dbReference type="ARBA" id="ARBA00023242"/>
    </source>
</evidence>
<dbReference type="SUPFAM" id="SSF158702">
    <property type="entry name" value="Sec63 N-terminal domain-like"/>
    <property type="match status" value="1"/>
</dbReference>
<dbReference type="Gene3D" id="2.60.40.150">
    <property type="entry name" value="C2 domain"/>
    <property type="match status" value="1"/>
</dbReference>
<dbReference type="InterPro" id="IPR003593">
    <property type="entry name" value="AAA+_ATPase"/>
</dbReference>
<dbReference type="InterPro" id="IPR057842">
    <property type="entry name" value="WH_MER3"/>
</dbReference>
<evidence type="ECO:0000256" key="10">
    <source>
        <dbReference type="ARBA" id="ARBA00054527"/>
    </source>
</evidence>
<keyword evidence="9" id="KW-0539">Nucleus</keyword>
<evidence type="ECO:0000259" key="12">
    <source>
        <dbReference type="PROSITE" id="PS51194"/>
    </source>
</evidence>
<evidence type="ECO:0000256" key="6">
    <source>
        <dbReference type="ARBA" id="ARBA00022801"/>
    </source>
</evidence>
<reference evidence="14" key="1">
    <citation type="submission" date="2014-01" db="EMBL/GenBank/DDBJ databases">
        <title>The Genome Sequence of Anopheles melas CM1001059_A (V2).</title>
        <authorList>
            <consortium name="The Broad Institute Genomics Platform"/>
            <person name="Neafsey D.E."/>
            <person name="Besansky N."/>
            <person name="Howell P."/>
            <person name="Walton C."/>
            <person name="Young S.K."/>
            <person name="Zeng Q."/>
            <person name="Gargeya S."/>
            <person name="Fitzgerald M."/>
            <person name="Haas B."/>
            <person name="Abouelleil A."/>
            <person name="Allen A.W."/>
            <person name="Alvarado L."/>
            <person name="Arachchi H.M."/>
            <person name="Berlin A.M."/>
            <person name="Chapman S.B."/>
            <person name="Gainer-Dewar J."/>
            <person name="Goldberg J."/>
            <person name="Griggs A."/>
            <person name="Gujja S."/>
            <person name="Hansen M."/>
            <person name="Howarth C."/>
            <person name="Imamovic A."/>
            <person name="Ireland A."/>
            <person name="Larimer J."/>
            <person name="McCowan C."/>
            <person name="Murphy C."/>
            <person name="Pearson M."/>
            <person name="Poon T.W."/>
            <person name="Priest M."/>
            <person name="Roberts A."/>
            <person name="Saif S."/>
            <person name="Shea T."/>
            <person name="Sisk P."/>
            <person name="Sykes S."/>
            <person name="Wortman J."/>
            <person name="Nusbaum C."/>
            <person name="Birren B."/>
        </authorList>
    </citation>
    <scope>NUCLEOTIDE SEQUENCE [LARGE SCALE GENOMIC DNA]</scope>
    <source>
        <strain evidence="14">CM1001059</strain>
    </source>
</reference>
<dbReference type="FunFam" id="3.40.50.300:FF:000198">
    <property type="entry name" value="Activating signal cointegrator 1 complex subunit"/>
    <property type="match status" value="1"/>
</dbReference>
<feature type="domain" description="Helicase C-terminal" evidence="12">
    <location>
        <begin position="706"/>
        <end position="904"/>
    </location>
</feature>
<dbReference type="CDD" id="cd18795">
    <property type="entry name" value="SF2_C_Ski2"/>
    <property type="match status" value="2"/>
</dbReference>